<name>C5DB14_GEOSW</name>
<dbReference type="KEGG" id="gwc:GWCH70_3449"/>
<gene>
    <name evidence="1" type="ordered locus">GWCH70_3449</name>
</gene>
<dbReference type="OrthoDB" id="9980431at2"/>
<proteinExistence type="predicted"/>
<accession>C5DB14</accession>
<protein>
    <submittedName>
        <fullName evidence="1">Uncharacterized protein</fullName>
    </submittedName>
</protein>
<dbReference type="AlphaFoldDB" id="C5DB14"/>
<evidence type="ECO:0000313" key="1">
    <source>
        <dbReference type="EMBL" id="ACS26084.1"/>
    </source>
</evidence>
<sequence>MFRLPIEFVRTLEGKTCFVSRVKKDIELCKEFPLFTLHQIVYKILRKGERANYYTSRLAGEETFSNVRNAITAITGQTPNDSKVKEVYYQIRAHKNKSMDIREVHNGSQYLKQYQSYLKDELDWDDSMQTATWLLKKGQVSSLYKFSFQNIILIKPELLEYPNNANAKDFFFTWCEWISDHTKWNVYMVDKQGQVKKYHNGCFILINTAKTAVHSNRCFFIKNLM</sequence>
<organism evidence="1">
    <name type="scientific">Geobacillus sp. (strain WCH70)</name>
    <dbReference type="NCBI Taxonomy" id="471223"/>
    <lineage>
        <taxon>Bacteria</taxon>
        <taxon>Bacillati</taxon>
        <taxon>Bacillota</taxon>
        <taxon>Bacilli</taxon>
        <taxon>Bacillales</taxon>
        <taxon>Anoxybacillaceae</taxon>
        <taxon>Geobacillus</taxon>
    </lineage>
</organism>
<geneLocation type="plasmid" evidence="1">
    <name>pWCH7001</name>
</geneLocation>
<dbReference type="HOGENOM" id="CLU_1228482_0_0_9"/>
<keyword evidence="1" id="KW-0614">Plasmid</keyword>
<dbReference type="EMBL" id="CP001639">
    <property type="protein sequence ID" value="ACS26084.1"/>
    <property type="molecule type" value="Genomic_DNA"/>
</dbReference>
<reference evidence="1" key="1">
    <citation type="submission" date="2009-06" db="EMBL/GenBank/DDBJ databases">
        <title>Complete sequence of plasmid 1 of Geopacillus sp. WCH70.</title>
        <authorList>
            <consortium name="US DOE Joint Genome Institute"/>
            <person name="Lucas S."/>
            <person name="Copeland A."/>
            <person name="Lapidus A."/>
            <person name="Glavina del Rio T."/>
            <person name="Dalin E."/>
            <person name="Tice H."/>
            <person name="Bruce D."/>
            <person name="Goodwin L."/>
            <person name="Pitluck S."/>
            <person name="Chertkov O."/>
            <person name="Brettin T."/>
            <person name="Detter J.C."/>
            <person name="Han C."/>
            <person name="Larimer F."/>
            <person name="Land M."/>
            <person name="Hauser L."/>
            <person name="Kyrpides N."/>
            <person name="Mikhailova N."/>
            <person name="Brumm P."/>
            <person name="Mead D.A."/>
            <person name="Richardson P."/>
        </authorList>
    </citation>
    <scope>NUCLEOTIDE SEQUENCE [LARGE SCALE GENOMIC DNA]</scope>
    <source>
        <plasmid evidence="1">pWCH7001</plasmid>
        <plasmid evidence="1">WCH70</plasmid>
    </source>
</reference>